<dbReference type="EMBL" id="BSNG01000004">
    <property type="protein sequence ID" value="GLQ12409.1"/>
    <property type="molecule type" value="Genomic_DNA"/>
</dbReference>
<evidence type="ECO:0000256" key="1">
    <source>
        <dbReference type="ARBA" id="ARBA00006817"/>
    </source>
</evidence>
<feature type="domain" description="Activator of Hsp90 ATPase homologue 1/2-like C-terminal" evidence="2">
    <location>
        <begin position="16"/>
        <end position="134"/>
    </location>
</feature>
<organism evidence="3 4">
    <name type="scientific">Devosia yakushimensis</name>
    <dbReference type="NCBI Taxonomy" id="470028"/>
    <lineage>
        <taxon>Bacteria</taxon>
        <taxon>Pseudomonadati</taxon>
        <taxon>Pseudomonadota</taxon>
        <taxon>Alphaproteobacteria</taxon>
        <taxon>Hyphomicrobiales</taxon>
        <taxon>Devosiaceae</taxon>
        <taxon>Devosia</taxon>
    </lineage>
</organism>
<sequence>MSAEIRTVTVERELAAAPEKIWRALTQPHLLEEWLMKSDFAPVKGQKFTFSNQPRPDVSVVIDCQVLAIEPHRTLSYSWAAFGLESTVTFTLEPTAKGTMLRMEQAGFRPDQDLAYKGARASWKQFLARLDQLVATID</sequence>
<comment type="caution">
    <text evidence="3">The sequence shown here is derived from an EMBL/GenBank/DDBJ whole genome shotgun (WGS) entry which is preliminary data.</text>
</comment>
<protein>
    <submittedName>
        <fullName evidence="3">Activator of HSP90 ATPase</fullName>
    </submittedName>
</protein>
<evidence type="ECO:0000259" key="2">
    <source>
        <dbReference type="Pfam" id="PF08327"/>
    </source>
</evidence>
<reference evidence="3" key="2">
    <citation type="submission" date="2023-01" db="EMBL/GenBank/DDBJ databases">
        <title>Draft genome sequence of Devosia yakushimensis strain NBRC 103855.</title>
        <authorList>
            <person name="Sun Q."/>
            <person name="Mori K."/>
        </authorList>
    </citation>
    <scope>NUCLEOTIDE SEQUENCE</scope>
    <source>
        <strain evidence="3">NBRC 103855</strain>
    </source>
</reference>
<evidence type="ECO:0000313" key="3">
    <source>
        <dbReference type="EMBL" id="GLQ12409.1"/>
    </source>
</evidence>
<dbReference type="Proteomes" id="UP001161406">
    <property type="component" value="Unassembled WGS sequence"/>
</dbReference>
<dbReference type="CDD" id="cd07814">
    <property type="entry name" value="SRPBCC_CalC_Aha1-like"/>
    <property type="match status" value="1"/>
</dbReference>
<dbReference type="InterPro" id="IPR023393">
    <property type="entry name" value="START-like_dom_sf"/>
</dbReference>
<gene>
    <name evidence="3" type="ORF">GCM10007913_43420</name>
</gene>
<proteinExistence type="inferred from homology"/>
<dbReference type="Gene3D" id="3.30.530.20">
    <property type="match status" value="1"/>
</dbReference>
<keyword evidence="4" id="KW-1185">Reference proteome</keyword>
<dbReference type="SUPFAM" id="SSF55961">
    <property type="entry name" value="Bet v1-like"/>
    <property type="match status" value="1"/>
</dbReference>
<dbReference type="RefSeq" id="WP_284394350.1">
    <property type="nucleotide sequence ID" value="NZ_BSNG01000004.1"/>
</dbReference>
<name>A0ABQ5UK01_9HYPH</name>
<reference evidence="3" key="1">
    <citation type="journal article" date="2014" name="Int. J. Syst. Evol. Microbiol.">
        <title>Complete genome of a new Firmicutes species belonging to the dominant human colonic microbiota ('Ruminococcus bicirculans') reveals two chromosomes and a selective capacity to utilize plant glucans.</title>
        <authorList>
            <consortium name="NISC Comparative Sequencing Program"/>
            <person name="Wegmann U."/>
            <person name="Louis P."/>
            <person name="Goesmann A."/>
            <person name="Henrissat B."/>
            <person name="Duncan S.H."/>
            <person name="Flint H.J."/>
        </authorList>
    </citation>
    <scope>NUCLEOTIDE SEQUENCE</scope>
    <source>
        <strain evidence="3">NBRC 103855</strain>
    </source>
</reference>
<dbReference type="InterPro" id="IPR013538">
    <property type="entry name" value="ASHA1/2-like_C"/>
</dbReference>
<comment type="similarity">
    <text evidence="1">Belongs to the AHA1 family.</text>
</comment>
<evidence type="ECO:0000313" key="4">
    <source>
        <dbReference type="Proteomes" id="UP001161406"/>
    </source>
</evidence>
<dbReference type="Pfam" id="PF08327">
    <property type="entry name" value="AHSA1"/>
    <property type="match status" value="1"/>
</dbReference>
<accession>A0ABQ5UK01</accession>